<dbReference type="Proteomes" id="UP000185557">
    <property type="component" value="Unassembled WGS sequence"/>
</dbReference>
<evidence type="ECO:0000313" key="2">
    <source>
        <dbReference type="Proteomes" id="UP000185557"/>
    </source>
</evidence>
<reference evidence="1 2" key="1">
    <citation type="submission" date="2016-11" db="EMBL/GenBank/DDBJ databases">
        <title>Draft Genome Sequences of Nine Cyanobacterial Strains from Diverse Habitats.</title>
        <authorList>
            <person name="Zhu T."/>
            <person name="Hou S."/>
            <person name="Lu X."/>
            <person name="Hess W.R."/>
        </authorList>
    </citation>
    <scope>NUCLEOTIDE SEQUENCE [LARGE SCALE GENOMIC DNA]</scope>
    <source>
        <strain evidence="1 2">NIES-30</strain>
    </source>
</reference>
<accession>A0A1U7J2G1</accession>
<organism evidence="1 2">
    <name type="scientific">Phormidium tenue NIES-30</name>
    <dbReference type="NCBI Taxonomy" id="549789"/>
    <lineage>
        <taxon>Bacteria</taxon>
        <taxon>Bacillati</taxon>
        <taxon>Cyanobacteriota</taxon>
        <taxon>Cyanophyceae</taxon>
        <taxon>Oscillatoriophycideae</taxon>
        <taxon>Oscillatoriales</taxon>
        <taxon>Oscillatoriaceae</taxon>
        <taxon>Phormidium</taxon>
    </lineage>
</organism>
<evidence type="ECO:0000313" key="1">
    <source>
        <dbReference type="EMBL" id="OKH46205.1"/>
    </source>
</evidence>
<gene>
    <name evidence="1" type="ORF">NIES30_18105</name>
</gene>
<protein>
    <submittedName>
        <fullName evidence="1">Uncharacterized protein</fullName>
    </submittedName>
</protein>
<proteinExistence type="predicted"/>
<dbReference type="AlphaFoldDB" id="A0A1U7J2G1"/>
<keyword evidence="2" id="KW-1185">Reference proteome</keyword>
<dbReference type="EMBL" id="MRCG01000014">
    <property type="protein sequence ID" value="OKH46205.1"/>
    <property type="molecule type" value="Genomic_DNA"/>
</dbReference>
<name>A0A1U7J2G1_9CYAN</name>
<comment type="caution">
    <text evidence="1">The sequence shown here is derived from an EMBL/GenBank/DDBJ whole genome shotgun (WGS) entry which is preliminary data.</text>
</comment>
<sequence>MVLSANILTAIAYLLQSGYYGVVRIQSLPMTRTTATSKPDVKQHLALRLDPRDLQYLSSHQQPLQPPAETVNGFSIE</sequence>